<reference evidence="10 11" key="1">
    <citation type="submission" date="2021-05" db="EMBL/GenBank/DDBJ databases">
        <title>Genome Assembly of Synthetic Allotetraploid Brassica napus Reveals Homoeologous Exchanges between Subgenomes.</title>
        <authorList>
            <person name="Davis J.T."/>
        </authorList>
    </citation>
    <scope>NUCLEOTIDE SEQUENCE [LARGE SCALE GENOMIC DNA]</scope>
    <source>
        <strain evidence="11">cv. Da-Ae</strain>
        <tissue evidence="10">Seedling</tissue>
    </source>
</reference>
<keyword evidence="5" id="KW-0677">Repeat</keyword>
<dbReference type="InterPro" id="IPR050391">
    <property type="entry name" value="Mito_Metabolite_Transporter"/>
</dbReference>
<dbReference type="InterPro" id="IPR023395">
    <property type="entry name" value="MCP_dom_sf"/>
</dbReference>
<name>A0ABQ7ZXM5_BRANA</name>
<comment type="subcellular location">
    <subcellularLocation>
        <location evidence="1">Membrane</location>
        <topology evidence="1">Multi-pass membrane protein</topology>
    </subcellularLocation>
</comment>
<comment type="caution">
    <text evidence="10">The sequence shown here is derived from an EMBL/GenBank/DDBJ whole genome shotgun (WGS) entry which is preliminary data.</text>
</comment>
<gene>
    <name evidence="10" type="ORF">HID58_061054</name>
</gene>
<proteinExistence type="inferred from homology"/>
<evidence type="ECO:0000256" key="7">
    <source>
        <dbReference type="ARBA" id="ARBA00023136"/>
    </source>
</evidence>
<organism evidence="10 11">
    <name type="scientific">Brassica napus</name>
    <name type="common">Rape</name>
    <dbReference type="NCBI Taxonomy" id="3708"/>
    <lineage>
        <taxon>Eukaryota</taxon>
        <taxon>Viridiplantae</taxon>
        <taxon>Streptophyta</taxon>
        <taxon>Embryophyta</taxon>
        <taxon>Tracheophyta</taxon>
        <taxon>Spermatophyta</taxon>
        <taxon>Magnoliopsida</taxon>
        <taxon>eudicotyledons</taxon>
        <taxon>Gunneridae</taxon>
        <taxon>Pentapetalae</taxon>
        <taxon>rosids</taxon>
        <taxon>malvids</taxon>
        <taxon>Brassicales</taxon>
        <taxon>Brassicaceae</taxon>
        <taxon>Brassiceae</taxon>
        <taxon>Brassica</taxon>
    </lineage>
</organism>
<sequence length="293" mass="31429">MVAADSKPDLTLPKTFACSAFAACVGEVCTIPLDTAKVRLQLQKSAIAGDVTLPKYRGLLVPLQGKKAFAHYGKVLYRDCIVSASVEVKNLYVGKDHVGDVPLSKKILAGLTTGALGIIVANPTDLVKVRLQAEGKLAAGVPKRYTGALNAYSTIVRQEGVRALWTGLGPNVARNAIINAAELASYDQVKQTILKIPGFTDNVVTHILSGLGAGFFAVCIGSPVDVVKSRMMGDSAYKNTIDCFVQTLQSDGPMAFYKGFIPNFGRLGSWNVIMFLTLEQAKKYVRELESSKK</sequence>
<keyword evidence="4 8" id="KW-0812">Transmembrane</keyword>
<evidence type="ECO:0000256" key="4">
    <source>
        <dbReference type="ARBA" id="ARBA00022692"/>
    </source>
</evidence>
<keyword evidence="3 9" id="KW-0813">Transport</keyword>
<evidence type="ECO:0000313" key="10">
    <source>
        <dbReference type="EMBL" id="KAH0884958.1"/>
    </source>
</evidence>
<feature type="repeat" description="Solcar" evidence="8">
    <location>
        <begin position="201"/>
        <end position="284"/>
    </location>
</feature>
<dbReference type="InterPro" id="IPR018108">
    <property type="entry name" value="MCP_transmembrane"/>
</dbReference>
<protein>
    <recommendedName>
        <fullName evidence="12">Mitochondrial uncoupling protein 1</fullName>
    </recommendedName>
</protein>
<evidence type="ECO:0000256" key="9">
    <source>
        <dbReference type="RuleBase" id="RU000488"/>
    </source>
</evidence>
<dbReference type="PANTHER" id="PTHR45618">
    <property type="entry name" value="MITOCHONDRIAL DICARBOXYLATE CARRIER-RELATED"/>
    <property type="match status" value="1"/>
</dbReference>
<dbReference type="Gene3D" id="1.50.40.10">
    <property type="entry name" value="Mitochondrial carrier domain"/>
    <property type="match status" value="1"/>
</dbReference>
<evidence type="ECO:0000256" key="2">
    <source>
        <dbReference type="ARBA" id="ARBA00006375"/>
    </source>
</evidence>
<evidence type="ECO:0000256" key="5">
    <source>
        <dbReference type="ARBA" id="ARBA00022737"/>
    </source>
</evidence>
<keyword evidence="6" id="KW-1133">Transmembrane helix</keyword>
<dbReference type="PRINTS" id="PR00784">
    <property type="entry name" value="MTUNCOUPLING"/>
</dbReference>
<evidence type="ECO:0000256" key="6">
    <source>
        <dbReference type="ARBA" id="ARBA00022989"/>
    </source>
</evidence>
<evidence type="ECO:0000256" key="8">
    <source>
        <dbReference type="PROSITE-ProRule" id="PRU00282"/>
    </source>
</evidence>
<evidence type="ECO:0000313" key="11">
    <source>
        <dbReference type="Proteomes" id="UP000824890"/>
    </source>
</evidence>
<dbReference type="EMBL" id="JAGKQM010000014">
    <property type="protein sequence ID" value="KAH0884958.1"/>
    <property type="molecule type" value="Genomic_DNA"/>
</dbReference>
<evidence type="ECO:0008006" key="12">
    <source>
        <dbReference type="Google" id="ProtNLM"/>
    </source>
</evidence>
<dbReference type="SUPFAM" id="SSF103506">
    <property type="entry name" value="Mitochondrial carrier"/>
    <property type="match status" value="1"/>
</dbReference>
<feature type="repeat" description="Solcar" evidence="8">
    <location>
        <begin position="101"/>
        <end position="192"/>
    </location>
</feature>
<keyword evidence="7 8" id="KW-0472">Membrane</keyword>
<evidence type="ECO:0000256" key="1">
    <source>
        <dbReference type="ARBA" id="ARBA00004141"/>
    </source>
</evidence>
<accession>A0ABQ7ZXM5</accession>
<dbReference type="Pfam" id="PF00153">
    <property type="entry name" value="Mito_carr"/>
    <property type="match status" value="3"/>
</dbReference>
<comment type="similarity">
    <text evidence="2 9">Belongs to the mitochondrial carrier (TC 2.A.29) family.</text>
</comment>
<evidence type="ECO:0000256" key="3">
    <source>
        <dbReference type="ARBA" id="ARBA00022448"/>
    </source>
</evidence>
<dbReference type="PROSITE" id="PS50920">
    <property type="entry name" value="SOLCAR"/>
    <property type="match status" value="2"/>
</dbReference>
<keyword evidence="11" id="KW-1185">Reference proteome</keyword>
<dbReference type="Proteomes" id="UP000824890">
    <property type="component" value="Unassembled WGS sequence"/>
</dbReference>
<dbReference type="InterPro" id="IPR002067">
    <property type="entry name" value="MCP"/>
</dbReference>